<keyword evidence="8" id="KW-1185">Reference proteome</keyword>
<keyword evidence="2 5" id="KW-0812">Transmembrane</keyword>
<keyword evidence="3 5" id="KW-1133">Transmembrane helix</keyword>
<dbReference type="GO" id="GO:0016020">
    <property type="term" value="C:membrane"/>
    <property type="evidence" value="ECO:0007669"/>
    <property type="project" value="UniProtKB-SubCell"/>
</dbReference>
<evidence type="ECO:0000256" key="2">
    <source>
        <dbReference type="ARBA" id="ARBA00022692"/>
    </source>
</evidence>
<dbReference type="PANTHER" id="PTHR37422">
    <property type="entry name" value="TEICHURONIC ACID BIOSYNTHESIS PROTEIN TUAE"/>
    <property type="match status" value="1"/>
</dbReference>
<feature type="transmembrane region" description="Helical" evidence="5">
    <location>
        <begin position="214"/>
        <end position="232"/>
    </location>
</feature>
<evidence type="ECO:0000256" key="3">
    <source>
        <dbReference type="ARBA" id="ARBA00022989"/>
    </source>
</evidence>
<evidence type="ECO:0000256" key="4">
    <source>
        <dbReference type="ARBA" id="ARBA00023136"/>
    </source>
</evidence>
<dbReference type="AlphaFoldDB" id="A0A158KLD0"/>
<evidence type="ECO:0000313" key="7">
    <source>
        <dbReference type="EMBL" id="SAL81543.1"/>
    </source>
</evidence>
<feature type="domain" description="O-antigen ligase-related" evidence="6">
    <location>
        <begin position="181"/>
        <end position="335"/>
    </location>
</feature>
<dbReference type="InterPro" id="IPR051533">
    <property type="entry name" value="WaaL-like"/>
</dbReference>
<gene>
    <name evidence="7" type="ORF">AWB68_06174</name>
</gene>
<feature type="transmembrane region" description="Helical" evidence="5">
    <location>
        <begin position="12"/>
        <end position="41"/>
    </location>
</feature>
<name>A0A158KLD0_9BURK</name>
<comment type="subcellular location">
    <subcellularLocation>
        <location evidence="1">Membrane</location>
        <topology evidence="1">Multi-pass membrane protein</topology>
    </subcellularLocation>
</comment>
<evidence type="ECO:0000259" key="6">
    <source>
        <dbReference type="Pfam" id="PF04932"/>
    </source>
</evidence>
<dbReference type="InterPro" id="IPR007016">
    <property type="entry name" value="O-antigen_ligase-rel_domated"/>
</dbReference>
<sequence>MAPFYRVNVVAYLSLIALFLTITNFVPVSAIGFVPIVLCAWRFFGRTYPAFVTALVAFAAYALLSTLLYDPASLLQFDFYRRDGNLFISYAPILAGCTYVHRWDLNKLLKYFFVFAVAANLPPYLLYLAQYGPLAPLTDASATFGSYFIARNAAGGFLAMLFCLGVACYLQQRSKLLLMLLAFNAAMLLSTYSRGSFIGVAALAPYMLLGRKRWMLAGMVVVIIAASLAVAMQHTVPSTDYLGYPFAVHNNDPKAGTLDIRYEWLWPRALAYFRQSPLFGLGFGSFDDHISMVVDYFGVVGVPLGAGVVHSDSHAHNSYLNTLAELGIVGLLLLLRFFWELVGWAQNGADSALKEGGRNYIAFRFIELSAVCLLAMSYSEHRLTTPSNVLIMSLVASLLLASRASDAVSARVSRPLPHARRVDEGRRRVAGNH</sequence>
<organism evidence="7 8">
    <name type="scientific">Caballeronia choica</name>
    <dbReference type="NCBI Taxonomy" id="326476"/>
    <lineage>
        <taxon>Bacteria</taxon>
        <taxon>Pseudomonadati</taxon>
        <taxon>Pseudomonadota</taxon>
        <taxon>Betaproteobacteria</taxon>
        <taxon>Burkholderiales</taxon>
        <taxon>Burkholderiaceae</taxon>
        <taxon>Caballeronia</taxon>
    </lineage>
</organism>
<feature type="transmembrane region" description="Helical" evidence="5">
    <location>
        <begin position="108"/>
        <end position="129"/>
    </location>
</feature>
<dbReference type="Pfam" id="PF04932">
    <property type="entry name" value="Wzy_C"/>
    <property type="match status" value="1"/>
</dbReference>
<feature type="transmembrane region" description="Helical" evidence="5">
    <location>
        <begin position="177"/>
        <end position="208"/>
    </location>
</feature>
<dbReference type="Proteomes" id="UP000054770">
    <property type="component" value="Unassembled WGS sequence"/>
</dbReference>
<feature type="transmembrane region" description="Helical" evidence="5">
    <location>
        <begin position="84"/>
        <end position="101"/>
    </location>
</feature>
<protein>
    <submittedName>
        <fullName evidence="7">O-antigen polymerase</fullName>
    </submittedName>
</protein>
<reference evidence="7" key="1">
    <citation type="submission" date="2016-01" db="EMBL/GenBank/DDBJ databases">
        <authorList>
            <person name="Peeters C."/>
        </authorList>
    </citation>
    <scope>NUCLEOTIDE SEQUENCE [LARGE SCALE GENOMIC DNA]</scope>
    <source>
        <strain evidence="7">LMG 22940</strain>
    </source>
</reference>
<keyword evidence="4 5" id="KW-0472">Membrane</keyword>
<accession>A0A158KLD0</accession>
<evidence type="ECO:0000313" key="8">
    <source>
        <dbReference type="Proteomes" id="UP000054770"/>
    </source>
</evidence>
<proteinExistence type="predicted"/>
<feature type="transmembrane region" description="Helical" evidence="5">
    <location>
        <begin position="48"/>
        <end position="69"/>
    </location>
</feature>
<dbReference type="EMBL" id="FCON02000105">
    <property type="protein sequence ID" value="SAL81543.1"/>
    <property type="molecule type" value="Genomic_DNA"/>
</dbReference>
<feature type="transmembrane region" description="Helical" evidence="5">
    <location>
        <begin position="149"/>
        <end position="170"/>
    </location>
</feature>
<evidence type="ECO:0000256" key="5">
    <source>
        <dbReference type="SAM" id="Phobius"/>
    </source>
</evidence>
<comment type="caution">
    <text evidence="7">The sequence shown here is derived from an EMBL/GenBank/DDBJ whole genome shotgun (WGS) entry which is preliminary data.</text>
</comment>
<evidence type="ECO:0000256" key="1">
    <source>
        <dbReference type="ARBA" id="ARBA00004141"/>
    </source>
</evidence>
<dbReference type="PANTHER" id="PTHR37422:SF17">
    <property type="entry name" value="O-ANTIGEN LIGASE"/>
    <property type="match status" value="1"/>
</dbReference>